<accession>A0A6J5RJU0</accession>
<dbReference type="EMBL" id="LR797260">
    <property type="protein sequence ID" value="CAB4197653.1"/>
    <property type="molecule type" value="Genomic_DNA"/>
</dbReference>
<reference evidence="2" key="1">
    <citation type="submission" date="2020-05" db="EMBL/GenBank/DDBJ databases">
        <authorList>
            <person name="Chiriac C."/>
            <person name="Salcher M."/>
            <person name="Ghai R."/>
            <person name="Kavagutti S V."/>
        </authorList>
    </citation>
    <scope>NUCLEOTIDE SEQUENCE</scope>
</reference>
<feature type="transmembrane region" description="Helical" evidence="1">
    <location>
        <begin position="7"/>
        <end position="29"/>
    </location>
</feature>
<keyword evidence="1" id="KW-0812">Transmembrane</keyword>
<organism evidence="2">
    <name type="scientific">uncultured Caudovirales phage</name>
    <dbReference type="NCBI Taxonomy" id="2100421"/>
    <lineage>
        <taxon>Viruses</taxon>
        <taxon>Duplodnaviria</taxon>
        <taxon>Heunggongvirae</taxon>
        <taxon>Uroviricota</taxon>
        <taxon>Caudoviricetes</taxon>
        <taxon>Peduoviridae</taxon>
        <taxon>Maltschvirus</taxon>
        <taxon>Maltschvirus maltsch</taxon>
    </lineage>
</organism>
<gene>
    <name evidence="2" type="ORF">UFOVP1313_24</name>
</gene>
<proteinExistence type="predicted"/>
<keyword evidence="1" id="KW-1133">Transmembrane helix</keyword>
<feature type="transmembrane region" description="Helical" evidence="1">
    <location>
        <begin position="35"/>
        <end position="51"/>
    </location>
</feature>
<evidence type="ECO:0000256" key="1">
    <source>
        <dbReference type="SAM" id="Phobius"/>
    </source>
</evidence>
<keyword evidence="1" id="KW-0472">Membrane</keyword>
<protein>
    <recommendedName>
        <fullName evidence="3">Holin</fullName>
    </recommendedName>
</protein>
<name>A0A6J5RJU0_9CAUD</name>
<evidence type="ECO:0008006" key="3">
    <source>
        <dbReference type="Google" id="ProtNLM"/>
    </source>
</evidence>
<evidence type="ECO:0000313" key="2">
    <source>
        <dbReference type="EMBL" id="CAB4197653.1"/>
    </source>
</evidence>
<sequence>MTNATKVSVGAVAGAISVLVVWGASLAGVEVPPEAASAFTVVVTAVISLFSK</sequence>